<feature type="transmembrane region" description="Helical" evidence="1">
    <location>
        <begin position="325"/>
        <end position="349"/>
    </location>
</feature>
<accession>A0A975XYY8</accession>
<dbReference type="EMBL" id="CP077062">
    <property type="protein sequence ID" value="QWZ06875.1"/>
    <property type="molecule type" value="Genomic_DNA"/>
</dbReference>
<keyword evidence="1" id="KW-0812">Transmembrane</keyword>
<name>A0A975XYY8_9ACTN</name>
<keyword evidence="1" id="KW-1133">Transmembrane helix</keyword>
<reference evidence="2" key="1">
    <citation type="submission" date="2021-06" db="EMBL/GenBank/DDBJ databases">
        <title>Complete genome sequence of Nocardioides sp. G188.</title>
        <authorList>
            <person name="Im W.-T."/>
        </authorList>
    </citation>
    <scope>NUCLEOTIDE SEQUENCE</scope>
    <source>
        <strain evidence="2">G188</strain>
    </source>
</reference>
<dbReference type="Pfam" id="PF13687">
    <property type="entry name" value="DUF4153"/>
    <property type="match status" value="1"/>
</dbReference>
<evidence type="ECO:0000313" key="3">
    <source>
        <dbReference type="Proteomes" id="UP000683575"/>
    </source>
</evidence>
<dbReference type="Proteomes" id="UP000683575">
    <property type="component" value="Chromosome"/>
</dbReference>
<feature type="transmembrane region" description="Helical" evidence="1">
    <location>
        <begin position="82"/>
        <end position="99"/>
    </location>
</feature>
<feature type="transmembrane region" description="Helical" evidence="1">
    <location>
        <begin position="105"/>
        <end position="123"/>
    </location>
</feature>
<feature type="transmembrane region" description="Helical" evidence="1">
    <location>
        <begin position="248"/>
        <end position="273"/>
    </location>
</feature>
<feature type="transmembrane region" description="Helical" evidence="1">
    <location>
        <begin position="169"/>
        <end position="194"/>
    </location>
</feature>
<feature type="transmembrane region" description="Helical" evidence="1">
    <location>
        <begin position="35"/>
        <end position="52"/>
    </location>
</feature>
<feature type="transmembrane region" description="Helical" evidence="1">
    <location>
        <begin position="130"/>
        <end position="149"/>
    </location>
</feature>
<evidence type="ECO:0000313" key="2">
    <source>
        <dbReference type="EMBL" id="QWZ06875.1"/>
    </source>
</evidence>
<protein>
    <submittedName>
        <fullName evidence="2">DUF4173 domain-containing protein</fullName>
    </submittedName>
</protein>
<dbReference type="KEGG" id="nps:KRR39_15275"/>
<evidence type="ECO:0000256" key="1">
    <source>
        <dbReference type="SAM" id="Phobius"/>
    </source>
</evidence>
<organism evidence="2 3">
    <name type="scientific">Nocardioides panacis</name>
    <dbReference type="NCBI Taxonomy" id="2849501"/>
    <lineage>
        <taxon>Bacteria</taxon>
        <taxon>Bacillati</taxon>
        <taxon>Actinomycetota</taxon>
        <taxon>Actinomycetes</taxon>
        <taxon>Propionibacteriales</taxon>
        <taxon>Nocardioidaceae</taxon>
        <taxon>Nocardioides</taxon>
    </lineage>
</organism>
<keyword evidence="1" id="KW-0472">Membrane</keyword>
<dbReference type="InterPro" id="IPR025291">
    <property type="entry name" value="DUF4153"/>
</dbReference>
<keyword evidence="3" id="KW-1185">Reference proteome</keyword>
<feature type="transmembrane region" description="Helical" evidence="1">
    <location>
        <begin position="361"/>
        <end position="384"/>
    </location>
</feature>
<gene>
    <name evidence="2" type="ORF">KRR39_15275</name>
</gene>
<feature type="transmembrane region" description="Helical" evidence="1">
    <location>
        <begin position="206"/>
        <end position="228"/>
    </location>
</feature>
<feature type="transmembrane region" description="Helical" evidence="1">
    <location>
        <begin position="294"/>
        <end position="313"/>
    </location>
</feature>
<proteinExistence type="predicted"/>
<sequence>MSTPALPQSTPVPAGQFLDDLFGGFWPEQSLPARPRHVTAALLVGLLAALVLPFRDPGLGSFLVLSAVGGVVASADRRLRTPYHLGAATLCTLLVSTLVVRDAEWIVALCLLAAGAVAVATLTEGRSLPALLVSGLAVPLAALRGLPWLGRSVTASRTSRSWAPALRTVAVSALLVLVFGLLFASADAVFARWAGAVVPDVTGPTLLLRTVLTAVVAGGTLTGVYVALNPPRVEHVALPPASPVTRPFEWLVPVGAVVVLFAVFVAAQLTVMFGGHGYLRRTTGLTYAEYVHQGFGQLTVATLLTLAVVGVAARKAPRSSAPERLLLRAVLGALCLLTLVVVASALYRMHVYEEAYGFTRLRLLVSVFEGWLGLVVLMVLGAGLQLRGPWVPRAVLLSGAAALLALAALNPDGYVARHNLDRFAGTGKIDAAYLGGLSADAAPALQRAGCVTALPVGDHDWLEWNLGRARATSPRGAPTSPGCTLP</sequence>
<dbReference type="AlphaFoldDB" id="A0A975XYY8"/>
<dbReference type="RefSeq" id="WP_216938192.1">
    <property type="nucleotide sequence ID" value="NZ_CP077062.1"/>
</dbReference>